<dbReference type="InterPro" id="IPR047623">
    <property type="entry name" value="SatP"/>
</dbReference>
<dbReference type="GO" id="GO:0005886">
    <property type="term" value="C:plasma membrane"/>
    <property type="evidence" value="ECO:0007669"/>
    <property type="project" value="TreeGrafter"/>
</dbReference>
<dbReference type="InterPro" id="IPR000791">
    <property type="entry name" value="Gpr1/Fun34/SatP-like"/>
</dbReference>
<dbReference type="EMBL" id="JAVDXW010000001">
    <property type="protein sequence ID" value="MDR7299858.1"/>
    <property type="molecule type" value="Genomic_DNA"/>
</dbReference>
<comment type="similarity">
    <text evidence="2">Belongs to the acetate uptake transporter (AceTr) (TC 2.A.96) family.</text>
</comment>
<organism evidence="7 8">
    <name type="scientific">Haloactinomyces albus</name>
    <dbReference type="NCBI Taxonomy" id="1352928"/>
    <lineage>
        <taxon>Bacteria</taxon>
        <taxon>Bacillati</taxon>
        <taxon>Actinomycetota</taxon>
        <taxon>Actinomycetes</taxon>
        <taxon>Actinopolysporales</taxon>
        <taxon>Actinopolysporaceae</taxon>
        <taxon>Haloactinomyces</taxon>
    </lineage>
</organism>
<name>A0AAE3ZA02_9ACTN</name>
<accession>A0AAE3ZA02</accession>
<evidence type="ECO:0000256" key="3">
    <source>
        <dbReference type="ARBA" id="ARBA00022692"/>
    </source>
</evidence>
<keyword evidence="4 6" id="KW-1133">Transmembrane helix</keyword>
<evidence type="ECO:0000313" key="8">
    <source>
        <dbReference type="Proteomes" id="UP001180845"/>
    </source>
</evidence>
<gene>
    <name evidence="7" type="ORF">JOF55_000039</name>
</gene>
<sequence>MSGESAAQQSAGDNAAMARIVLRPVASPMALGFLALGGATTVLSGLQLEWFAPAETDAVALALALFGFPLQLLASIFGFLARDAAAATGMGVLAVSWLTTGIIKFLYPPGTTSAAVGALLLFAGAALVIPALAASFGKVVPALVLFTAAVRFLLSGFYQVTTDPSVRWASGIVGVVLLALAWYAALALALEDVRGRTVLPVLRRGMGSTSMRGPTAQQLVGIGNEAGVREQL</sequence>
<proteinExistence type="inferred from homology"/>
<feature type="transmembrane region" description="Helical" evidence="6">
    <location>
        <begin position="25"/>
        <end position="46"/>
    </location>
</feature>
<comment type="caution">
    <text evidence="7">The sequence shown here is derived from an EMBL/GenBank/DDBJ whole genome shotgun (WGS) entry which is preliminary data.</text>
</comment>
<dbReference type="GO" id="GO:0015360">
    <property type="term" value="F:acetate:proton symporter activity"/>
    <property type="evidence" value="ECO:0007669"/>
    <property type="project" value="TreeGrafter"/>
</dbReference>
<evidence type="ECO:0000256" key="1">
    <source>
        <dbReference type="ARBA" id="ARBA00004141"/>
    </source>
</evidence>
<dbReference type="PANTHER" id="PTHR30178">
    <property type="entry name" value="INNER MEMBRANE PROTEIN YAAH"/>
    <property type="match status" value="1"/>
</dbReference>
<evidence type="ECO:0000256" key="6">
    <source>
        <dbReference type="SAM" id="Phobius"/>
    </source>
</evidence>
<dbReference type="Proteomes" id="UP001180845">
    <property type="component" value="Unassembled WGS sequence"/>
</dbReference>
<keyword evidence="3 6" id="KW-0812">Transmembrane</keyword>
<feature type="transmembrane region" description="Helical" evidence="6">
    <location>
        <begin position="87"/>
        <end position="107"/>
    </location>
</feature>
<reference evidence="7" key="1">
    <citation type="submission" date="2023-07" db="EMBL/GenBank/DDBJ databases">
        <title>Sequencing the genomes of 1000 actinobacteria strains.</title>
        <authorList>
            <person name="Klenk H.-P."/>
        </authorList>
    </citation>
    <scope>NUCLEOTIDE SEQUENCE</scope>
    <source>
        <strain evidence="7">DSM 45977</strain>
    </source>
</reference>
<evidence type="ECO:0000256" key="4">
    <source>
        <dbReference type="ARBA" id="ARBA00022989"/>
    </source>
</evidence>
<dbReference type="AlphaFoldDB" id="A0AAE3ZA02"/>
<dbReference type="GO" id="GO:0071422">
    <property type="term" value="P:succinate transmembrane transport"/>
    <property type="evidence" value="ECO:0007669"/>
    <property type="project" value="TreeGrafter"/>
</dbReference>
<evidence type="ECO:0000256" key="5">
    <source>
        <dbReference type="ARBA" id="ARBA00023136"/>
    </source>
</evidence>
<protein>
    <submittedName>
        <fullName evidence="7">Succinate-acetate transporter protein</fullName>
    </submittedName>
</protein>
<evidence type="ECO:0000256" key="2">
    <source>
        <dbReference type="ARBA" id="ARBA00005587"/>
    </source>
</evidence>
<dbReference type="RefSeq" id="WP_310267652.1">
    <property type="nucleotide sequence ID" value="NZ_JAVDXW010000001.1"/>
</dbReference>
<comment type="subcellular location">
    <subcellularLocation>
        <location evidence="1">Membrane</location>
        <topology evidence="1">Multi-pass membrane protein</topology>
    </subcellularLocation>
</comment>
<keyword evidence="8" id="KW-1185">Reference proteome</keyword>
<feature type="transmembrane region" description="Helical" evidence="6">
    <location>
        <begin position="139"/>
        <end position="160"/>
    </location>
</feature>
<keyword evidence="5 6" id="KW-0472">Membrane</keyword>
<dbReference type="Pfam" id="PF01184">
    <property type="entry name" value="Gpr1_Fun34_YaaH"/>
    <property type="match status" value="1"/>
</dbReference>
<evidence type="ECO:0000313" key="7">
    <source>
        <dbReference type="EMBL" id="MDR7299858.1"/>
    </source>
</evidence>
<dbReference type="PANTHER" id="PTHR30178:SF3">
    <property type="entry name" value="SUCCINATE-ACETATE_PROTON SYMPORTER SATP"/>
    <property type="match status" value="1"/>
</dbReference>
<feature type="transmembrane region" description="Helical" evidence="6">
    <location>
        <begin position="113"/>
        <end position="132"/>
    </location>
</feature>
<feature type="transmembrane region" description="Helical" evidence="6">
    <location>
        <begin position="58"/>
        <end position="80"/>
    </location>
</feature>
<feature type="transmembrane region" description="Helical" evidence="6">
    <location>
        <begin position="166"/>
        <end position="190"/>
    </location>
</feature>